<accession>A0ABU6SU36</accession>
<comment type="caution">
    <text evidence="1">The sequence shown here is derived from an EMBL/GenBank/DDBJ whole genome shotgun (WGS) entry which is preliminary data.</text>
</comment>
<keyword evidence="2" id="KW-1185">Reference proteome</keyword>
<reference evidence="1 2" key="1">
    <citation type="journal article" date="2023" name="Plants (Basel)">
        <title>Bridging the Gap: Combining Genomics and Transcriptomics Approaches to Understand Stylosanthes scabra, an Orphan Legume from the Brazilian Caatinga.</title>
        <authorList>
            <person name="Ferreira-Neto J.R.C."/>
            <person name="da Silva M.D."/>
            <person name="Binneck E."/>
            <person name="de Melo N.F."/>
            <person name="da Silva R.H."/>
            <person name="de Melo A.L.T.M."/>
            <person name="Pandolfi V."/>
            <person name="Bustamante F.O."/>
            <person name="Brasileiro-Vidal A.C."/>
            <person name="Benko-Iseppon A.M."/>
        </authorList>
    </citation>
    <scope>NUCLEOTIDE SEQUENCE [LARGE SCALE GENOMIC DNA]</scope>
    <source>
        <tissue evidence="1">Leaves</tissue>
    </source>
</reference>
<evidence type="ECO:0000313" key="2">
    <source>
        <dbReference type="Proteomes" id="UP001341840"/>
    </source>
</evidence>
<evidence type="ECO:0000313" key="1">
    <source>
        <dbReference type="EMBL" id="MED6139966.1"/>
    </source>
</evidence>
<organism evidence="1 2">
    <name type="scientific">Stylosanthes scabra</name>
    <dbReference type="NCBI Taxonomy" id="79078"/>
    <lineage>
        <taxon>Eukaryota</taxon>
        <taxon>Viridiplantae</taxon>
        <taxon>Streptophyta</taxon>
        <taxon>Embryophyta</taxon>
        <taxon>Tracheophyta</taxon>
        <taxon>Spermatophyta</taxon>
        <taxon>Magnoliopsida</taxon>
        <taxon>eudicotyledons</taxon>
        <taxon>Gunneridae</taxon>
        <taxon>Pentapetalae</taxon>
        <taxon>rosids</taxon>
        <taxon>fabids</taxon>
        <taxon>Fabales</taxon>
        <taxon>Fabaceae</taxon>
        <taxon>Papilionoideae</taxon>
        <taxon>50 kb inversion clade</taxon>
        <taxon>dalbergioids sensu lato</taxon>
        <taxon>Dalbergieae</taxon>
        <taxon>Pterocarpus clade</taxon>
        <taxon>Stylosanthes</taxon>
    </lineage>
</organism>
<name>A0ABU6SU36_9FABA</name>
<protein>
    <submittedName>
        <fullName evidence="1">Uncharacterized protein</fullName>
    </submittedName>
</protein>
<dbReference type="EMBL" id="JASCZI010062038">
    <property type="protein sequence ID" value="MED6139966.1"/>
    <property type="molecule type" value="Genomic_DNA"/>
</dbReference>
<dbReference type="Proteomes" id="UP001341840">
    <property type="component" value="Unassembled WGS sequence"/>
</dbReference>
<proteinExistence type="predicted"/>
<sequence length="110" mass="12847">MSDQAQIQTNQIQQTSNNISIILNEESRIVYHKFQILNTTSRMQGIQEDELKYKKQKFIPNAESNVGKLVELNIGSGDATSDFEDRYTGKQPQRVKMIIVHRVRRREKRP</sequence>
<gene>
    <name evidence="1" type="ORF">PIB30_088724</name>
</gene>